<evidence type="ECO:0000256" key="1">
    <source>
        <dbReference type="SAM" id="SignalP"/>
    </source>
</evidence>
<reference evidence="2" key="2">
    <citation type="journal article" date="2015" name="J. Proteomics">
        <title>Sexual differences in the sialomes of the zebra tick, Rhipicephalus pulchellus.</title>
        <authorList>
            <person name="Tan A.W."/>
            <person name="Francischetti I.M."/>
            <person name="Slovak M."/>
            <person name="Kini R.M."/>
            <person name="Ribeiro J.M."/>
        </authorList>
    </citation>
    <scope>NUCLEOTIDE SEQUENCE</scope>
    <source>
        <tissue evidence="2">Salivary gland</tissue>
    </source>
</reference>
<protein>
    <submittedName>
        <fullName evidence="2">Putative group i salivary lipocalin</fullName>
    </submittedName>
</protein>
<proteinExistence type="evidence at transcript level"/>
<dbReference type="EMBL" id="GACK01011071">
    <property type="protein sequence ID" value="JAA53963.1"/>
    <property type="molecule type" value="mRNA"/>
</dbReference>
<sequence>MGKKVLVAICFVFVVHMKLHLRLLPEIHASSFSIKDFVNTRECIWTYNTTKVSEARCRYDLMRSIHGTFITFNRTVLHHGQRISTDLLGRFSRRRKERLTMSTETLFYKAPDSSCAVIVFRSLLQNGSWHGDLRVRNSAIRRDPFPECQMRFSQLARSGRVIYGPRCSEELHEALI</sequence>
<reference evidence="2" key="1">
    <citation type="submission" date="2012-11" db="EMBL/GenBank/DDBJ databases">
        <authorList>
            <person name="Lucero-Rivera Y.E."/>
            <person name="Tovar-Ramirez D."/>
        </authorList>
    </citation>
    <scope>NUCLEOTIDE SEQUENCE</scope>
    <source>
        <tissue evidence="2">Salivary gland</tissue>
    </source>
</reference>
<organism evidence="2">
    <name type="scientific">Rhipicephalus pulchellus</name>
    <name type="common">Yellow backed tick</name>
    <name type="synonym">Dermacentor pulchellus</name>
    <dbReference type="NCBI Taxonomy" id="72859"/>
    <lineage>
        <taxon>Eukaryota</taxon>
        <taxon>Metazoa</taxon>
        <taxon>Ecdysozoa</taxon>
        <taxon>Arthropoda</taxon>
        <taxon>Chelicerata</taxon>
        <taxon>Arachnida</taxon>
        <taxon>Acari</taxon>
        <taxon>Parasitiformes</taxon>
        <taxon>Ixodida</taxon>
        <taxon>Ixodoidea</taxon>
        <taxon>Ixodidae</taxon>
        <taxon>Rhipicephalinae</taxon>
        <taxon>Rhipicephalus</taxon>
        <taxon>Rhipicephalus</taxon>
    </lineage>
</organism>
<dbReference type="AlphaFoldDB" id="L7LSU0"/>
<evidence type="ECO:0000313" key="2">
    <source>
        <dbReference type="EMBL" id="JAA53963.1"/>
    </source>
</evidence>
<accession>L7LSU0</accession>
<feature type="signal peptide" evidence="1">
    <location>
        <begin position="1"/>
        <end position="29"/>
    </location>
</feature>
<keyword evidence="1" id="KW-0732">Signal</keyword>
<feature type="chain" id="PRO_5003980593" evidence="1">
    <location>
        <begin position="30"/>
        <end position="176"/>
    </location>
</feature>
<name>L7LSU0_RHIPC</name>